<organism evidence="7 8">
    <name type="scientific">Zostera marina</name>
    <name type="common">Eelgrass</name>
    <dbReference type="NCBI Taxonomy" id="29655"/>
    <lineage>
        <taxon>Eukaryota</taxon>
        <taxon>Viridiplantae</taxon>
        <taxon>Streptophyta</taxon>
        <taxon>Embryophyta</taxon>
        <taxon>Tracheophyta</taxon>
        <taxon>Spermatophyta</taxon>
        <taxon>Magnoliopsida</taxon>
        <taxon>Liliopsida</taxon>
        <taxon>Zosteraceae</taxon>
        <taxon>Zostera</taxon>
    </lineage>
</organism>
<gene>
    <name evidence="7" type="ORF">ZOSMA_14G01230</name>
</gene>
<dbReference type="AlphaFoldDB" id="A0A0K9PWQ6"/>
<accession>A0A0K9PWQ6</accession>
<comment type="similarity">
    <text evidence="5">Belongs to the SURF1 family.</text>
</comment>
<keyword evidence="8" id="KW-1185">Reference proteome</keyword>
<evidence type="ECO:0000256" key="1">
    <source>
        <dbReference type="ARBA" id="ARBA00004370"/>
    </source>
</evidence>
<comment type="caution">
    <text evidence="7">The sequence shown here is derived from an EMBL/GenBank/DDBJ whole genome shotgun (WGS) entry which is preliminary data.</text>
</comment>
<dbReference type="EMBL" id="LFYR01000585">
    <property type="protein sequence ID" value="KMZ73359.1"/>
    <property type="molecule type" value="Genomic_DNA"/>
</dbReference>
<protein>
    <recommendedName>
        <fullName evidence="5">SURF1-like protein</fullName>
    </recommendedName>
</protein>
<keyword evidence="5" id="KW-0496">Mitochondrion</keyword>
<dbReference type="Pfam" id="PF02104">
    <property type="entry name" value="SURF1"/>
    <property type="match status" value="1"/>
</dbReference>
<dbReference type="OMA" id="WYSRDVA"/>
<proteinExistence type="inferred from homology"/>
<dbReference type="InterPro" id="IPR045214">
    <property type="entry name" value="Surf1/Surf4"/>
</dbReference>
<dbReference type="InterPro" id="IPR002994">
    <property type="entry name" value="Surf1/Shy1"/>
</dbReference>
<dbReference type="PANTHER" id="PTHR23427:SF2">
    <property type="entry name" value="SURFEIT LOCUS PROTEIN 1"/>
    <property type="match status" value="1"/>
</dbReference>
<dbReference type="GO" id="GO:0005743">
    <property type="term" value="C:mitochondrial inner membrane"/>
    <property type="evidence" value="ECO:0007669"/>
    <property type="project" value="UniProtKB-SubCell"/>
</dbReference>
<dbReference type="PROSITE" id="PS50895">
    <property type="entry name" value="SURF1"/>
    <property type="match status" value="1"/>
</dbReference>
<dbReference type="Proteomes" id="UP000036987">
    <property type="component" value="Unassembled WGS sequence"/>
</dbReference>
<keyword evidence="4 5" id="KW-0472">Membrane</keyword>
<dbReference type="PANTHER" id="PTHR23427">
    <property type="entry name" value="SURFEIT LOCUS PROTEIN"/>
    <property type="match status" value="1"/>
</dbReference>
<dbReference type="OrthoDB" id="10040024at2759"/>
<evidence type="ECO:0000256" key="5">
    <source>
        <dbReference type="RuleBase" id="RU363076"/>
    </source>
</evidence>
<name>A0A0K9PWQ6_ZOSMR</name>
<comment type="subcellular location">
    <subcellularLocation>
        <location evidence="1">Membrane</location>
    </subcellularLocation>
    <subcellularLocation>
        <location evidence="5">Mitochondrion inner membrane</location>
        <topology evidence="5">Multi-pass membrane protein</topology>
    </subcellularLocation>
</comment>
<keyword evidence="2 5" id="KW-0812">Transmembrane</keyword>
<keyword evidence="3 5" id="KW-1133">Transmembrane helix</keyword>
<evidence type="ECO:0000313" key="7">
    <source>
        <dbReference type="EMBL" id="KMZ73359.1"/>
    </source>
</evidence>
<comment type="caution">
    <text evidence="5">Lacks conserved residue(s) required for the propagation of feature annotation.</text>
</comment>
<evidence type="ECO:0000256" key="2">
    <source>
        <dbReference type="ARBA" id="ARBA00022692"/>
    </source>
</evidence>
<keyword evidence="5" id="KW-0999">Mitochondrion inner membrane</keyword>
<comment type="function">
    <text evidence="5">Probably involved in the biogenesis of the COX complex.</text>
</comment>
<evidence type="ECO:0000313" key="8">
    <source>
        <dbReference type="Proteomes" id="UP000036987"/>
    </source>
</evidence>
<reference evidence="8" key="1">
    <citation type="journal article" date="2016" name="Nature">
        <title>The genome of the seagrass Zostera marina reveals angiosperm adaptation to the sea.</title>
        <authorList>
            <person name="Olsen J.L."/>
            <person name="Rouze P."/>
            <person name="Verhelst B."/>
            <person name="Lin Y.-C."/>
            <person name="Bayer T."/>
            <person name="Collen J."/>
            <person name="Dattolo E."/>
            <person name="De Paoli E."/>
            <person name="Dittami S."/>
            <person name="Maumus F."/>
            <person name="Michel G."/>
            <person name="Kersting A."/>
            <person name="Lauritano C."/>
            <person name="Lohaus R."/>
            <person name="Toepel M."/>
            <person name="Tonon T."/>
            <person name="Vanneste K."/>
            <person name="Amirebrahimi M."/>
            <person name="Brakel J."/>
            <person name="Bostroem C."/>
            <person name="Chovatia M."/>
            <person name="Grimwood J."/>
            <person name="Jenkins J.W."/>
            <person name="Jueterbock A."/>
            <person name="Mraz A."/>
            <person name="Stam W.T."/>
            <person name="Tice H."/>
            <person name="Bornberg-Bauer E."/>
            <person name="Green P.J."/>
            <person name="Pearson G.A."/>
            <person name="Procaccini G."/>
            <person name="Duarte C.M."/>
            <person name="Schmutz J."/>
            <person name="Reusch T.B.H."/>
            <person name="Van de Peer Y."/>
        </authorList>
    </citation>
    <scope>NUCLEOTIDE SEQUENCE [LARGE SCALE GENOMIC DNA]</scope>
    <source>
        <strain evidence="8">cv. Finnish</strain>
    </source>
</reference>
<evidence type="ECO:0000256" key="3">
    <source>
        <dbReference type="ARBA" id="ARBA00022989"/>
    </source>
</evidence>
<dbReference type="STRING" id="29655.A0A0K9PWQ6"/>
<sequence length="353" mass="39918">MVTAMASNRFRAIGKLEIRFQNPSKLIFSSFSSASSVGLSPPAPPSPTPPPPSAVPTYKEGERGKWSKLALFLPGAITLGLGSWQIARRQEKIEMIEYRKKRLDMDPIALNNFSVQDENMSSLEFRKVMCEGHFDESKNIYIGPRSRSISGVTENGYYVISPLIPTSNARNDNSLLQVPVLVNRGWVPREWRDNFFKTSQHTKKEPSTPTITIEEKVAGSSWWKFWSKTSKSVIEQSEEAIAPSVKVVGVIRGSEKPSIFVPENNPQSGQWFYVDVSAMKRECGLPEKCIYIEDINENIKASNPYPLPKDVNTLIRHSVMPQDHLNYTITWYTLSGAVIYMAFKRIRPTKGRR</sequence>
<feature type="compositionally biased region" description="Pro residues" evidence="6">
    <location>
        <begin position="41"/>
        <end position="54"/>
    </location>
</feature>
<feature type="region of interest" description="Disordered" evidence="6">
    <location>
        <begin position="38"/>
        <end position="59"/>
    </location>
</feature>
<feature type="transmembrane region" description="Helical" evidence="5">
    <location>
        <begin position="325"/>
        <end position="343"/>
    </location>
</feature>
<evidence type="ECO:0000256" key="4">
    <source>
        <dbReference type="ARBA" id="ARBA00023136"/>
    </source>
</evidence>
<evidence type="ECO:0000256" key="6">
    <source>
        <dbReference type="SAM" id="MobiDB-lite"/>
    </source>
</evidence>
<dbReference type="CDD" id="cd06662">
    <property type="entry name" value="SURF1"/>
    <property type="match status" value="1"/>
</dbReference>